<organism evidence="2">
    <name type="scientific">human gut metagenome</name>
    <dbReference type="NCBI Taxonomy" id="408170"/>
    <lineage>
        <taxon>unclassified sequences</taxon>
        <taxon>metagenomes</taxon>
        <taxon>organismal metagenomes</taxon>
    </lineage>
</organism>
<dbReference type="AlphaFoldDB" id="K1UFP4"/>
<dbReference type="EMBL" id="AJWY01000618">
    <property type="protein sequence ID" value="EKC80918.1"/>
    <property type="molecule type" value="Genomic_DNA"/>
</dbReference>
<keyword evidence="2" id="KW-0418">Kinase</keyword>
<proteinExistence type="predicted"/>
<dbReference type="PANTHER" id="PTHR22931:SF9">
    <property type="entry name" value="PYRUVATE, PHOSPHATE DIKINASE 1, CHLOROPLASTIC"/>
    <property type="match status" value="1"/>
</dbReference>
<evidence type="ECO:0000259" key="1">
    <source>
        <dbReference type="Pfam" id="PF01326"/>
    </source>
</evidence>
<comment type="caution">
    <text evidence="2">The sequence shown here is derived from an EMBL/GenBank/DDBJ whole genome shotgun (WGS) entry which is preliminary data.</text>
</comment>
<dbReference type="Gene3D" id="3.30.470.20">
    <property type="entry name" value="ATP-grasp fold, B domain"/>
    <property type="match status" value="1"/>
</dbReference>
<reference evidence="2" key="1">
    <citation type="journal article" date="2013" name="Environ. Microbiol.">
        <title>Microbiota from the distal guts of lean and obese adolescents exhibit partial functional redundancy besides clear differences in community structure.</title>
        <authorList>
            <person name="Ferrer M."/>
            <person name="Ruiz A."/>
            <person name="Lanza F."/>
            <person name="Haange S.B."/>
            <person name="Oberbach A."/>
            <person name="Till H."/>
            <person name="Bargiela R."/>
            <person name="Campoy C."/>
            <person name="Segura M.T."/>
            <person name="Richter M."/>
            <person name="von Bergen M."/>
            <person name="Seifert J."/>
            <person name="Suarez A."/>
        </authorList>
    </citation>
    <scope>NUCLEOTIDE SEQUENCE</scope>
</reference>
<dbReference type="EC" id="2.7.9.-" evidence="2"/>
<gene>
    <name evidence="2" type="ORF">LEA_00879</name>
</gene>
<dbReference type="GO" id="GO:0005524">
    <property type="term" value="F:ATP binding"/>
    <property type="evidence" value="ECO:0007669"/>
    <property type="project" value="InterPro"/>
</dbReference>
<dbReference type="Pfam" id="PF01326">
    <property type="entry name" value="PPDK_N"/>
    <property type="match status" value="1"/>
</dbReference>
<keyword evidence="2" id="KW-0670">Pyruvate</keyword>
<dbReference type="InterPro" id="IPR010121">
    <property type="entry name" value="Pyruvate_phosphate_dikinase"/>
</dbReference>
<name>K1UFP4_9ZZZZ</name>
<feature type="domain" description="Pyruvate phosphate dikinase AMP/ATP-binding" evidence="1">
    <location>
        <begin position="1"/>
        <end position="68"/>
    </location>
</feature>
<evidence type="ECO:0000313" key="2">
    <source>
        <dbReference type="EMBL" id="EKC80918.1"/>
    </source>
</evidence>
<accession>K1UFP4</accession>
<feature type="non-terminal residue" evidence="2">
    <location>
        <position position="1"/>
    </location>
</feature>
<dbReference type="PANTHER" id="PTHR22931">
    <property type="entry name" value="PHOSPHOENOLPYRUVATE DIKINASE-RELATED"/>
    <property type="match status" value="1"/>
</dbReference>
<keyword evidence="2" id="KW-0808">Transferase</keyword>
<dbReference type="GO" id="GO:0016301">
    <property type="term" value="F:kinase activity"/>
    <property type="evidence" value="ECO:0007669"/>
    <property type="project" value="UniProtKB-KW"/>
</dbReference>
<dbReference type="SUPFAM" id="SSF56059">
    <property type="entry name" value="Glutathione synthetase ATP-binding domain-like"/>
    <property type="match status" value="1"/>
</dbReference>
<protein>
    <submittedName>
        <fullName evidence="2">Protein containing Pyruvate phosphate dikinase, PEP/pyruvate-binding domain protein</fullName>
        <ecNumber evidence="2">2.7.9.-</ecNumber>
    </submittedName>
</protein>
<sequence>EWGTAVSVQAMVFGNMGDTSATGVCFSRDAGNGEDLFNGEYLINAQGEDVVAGIRTPQQITKIGSQRWADFLWE</sequence>
<dbReference type="GO" id="GO:0050242">
    <property type="term" value="F:pyruvate, phosphate dikinase activity"/>
    <property type="evidence" value="ECO:0007669"/>
    <property type="project" value="InterPro"/>
</dbReference>
<dbReference type="InterPro" id="IPR002192">
    <property type="entry name" value="PPDK_AMP/ATP-bd"/>
</dbReference>